<name>D2VBN3_NAEGR</name>
<feature type="transmembrane region" description="Helical" evidence="1">
    <location>
        <begin position="194"/>
        <end position="215"/>
    </location>
</feature>
<dbReference type="VEuPathDB" id="AmoebaDB:NAEGRDRAFT_38805"/>
<evidence type="ECO:0000313" key="3">
    <source>
        <dbReference type="EMBL" id="EFC45937.1"/>
    </source>
</evidence>
<feature type="transmembrane region" description="Helical" evidence="1">
    <location>
        <begin position="221"/>
        <end position="241"/>
    </location>
</feature>
<dbReference type="eggNOG" id="ENOG502QQNB">
    <property type="taxonomic scope" value="Eukaryota"/>
</dbReference>
<dbReference type="Pfam" id="PF00487">
    <property type="entry name" value="FA_desaturase"/>
    <property type="match status" value="1"/>
</dbReference>
<reference evidence="3 4" key="1">
    <citation type="journal article" date="2010" name="Cell">
        <title>The genome of Naegleria gruberi illuminates early eukaryotic versatility.</title>
        <authorList>
            <person name="Fritz-Laylin L.K."/>
            <person name="Prochnik S.E."/>
            <person name="Ginger M.L."/>
            <person name="Dacks J.B."/>
            <person name="Carpenter M.L."/>
            <person name="Field M.C."/>
            <person name="Kuo A."/>
            <person name="Paredez A."/>
            <person name="Chapman J."/>
            <person name="Pham J."/>
            <person name="Shu S."/>
            <person name="Neupane R."/>
            <person name="Cipriano M."/>
            <person name="Mancuso J."/>
            <person name="Tu H."/>
            <person name="Salamov A."/>
            <person name="Lindquist E."/>
            <person name="Shapiro H."/>
            <person name="Lucas S."/>
            <person name="Grigoriev I.V."/>
            <person name="Cande W.Z."/>
            <person name="Fulton C."/>
            <person name="Rokhsar D.S."/>
            <person name="Dawson S.C."/>
        </authorList>
    </citation>
    <scope>NUCLEOTIDE SEQUENCE [LARGE SCALE GENOMIC DNA]</scope>
    <source>
        <strain evidence="3 4">NEG-M</strain>
    </source>
</reference>
<dbReference type="InterPro" id="IPR012171">
    <property type="entry name" value="Fatty_acid_desaturase"/>
</dbReference>
<dbReference type="InParanoid" id="D2VBN3"/>
<keyword evidence="1" id="KW-0812">Transmembrane</keyword>
<dbReference type="EMBL" id="GG738861">
    <property type="protein sequence ID" value="EFC45937.1"/>
    <property type="molecule type" value="Genomic_DNA"/>
</dbReference>
<feature type="transmembrane region" description="Helical" evidence="1">
    <location>
        <begin position="151"/>
        <end position="173"/>
    </location>
</feature>
<dbReference type="CDD" id="cd03507">
    <property type="entry name" value="Delta12-FADS-like"/>
    <property type="match status" value="1"/>
</dbReference>
<proteinExistence type="predicted"/>
<protein>
    <submittedName>
        <fullName evidence="3">Delta-12 oleate desaturase</fullName>
    </submittedName>
</protein>
<dbReference type="AlphaFoldDB" id="D2VBN3"/>
<dbReference type="KEGG" id="ngr:NAEGRDRAFT_38805"/>
<feature type="transmembrane region" description="Helical" evidence="1">
    <location>
        <begin position="7"/>
        <end position="24"/>
    </location>
</feature>
<organism evidence="4">
    <name type="scientific">Naegleria gruberi</name>
    <name type="common">Amoeba</name>
    <dbReference type="NCBI Taxonomy" id="5762"/>
    <lineage>
        <taxon>Eukaryota</taxon>
        <taxon>Discoba</taxon>
        <taxon>Heterolobosea</taxon>
        <taxon>Tetramitia</taxon>
        <taxon>Eutetramitia</taxon>
        <taxon>Vahlkampfiidae</taxon>
        <taxon>Naegleria</taxon>
    </lineage>
</organism>
<keyword evidence="1" id="KW-0472">Membrane</keyword>
<feature type="transmembrane region" description="Helical" evidence="1">
    <location>
        <begin position="70"/>
        <end position="92"/>
    </location>
</feature>
<dbReference type="GeneID" id="8851622"/>
<dbReference type="InterPro" id="IPR005804">
    <property type="entry name" value="FA_desaturase_dom"/>
</dbReference>
<keyword evidence="4" id="KW-1185">Reference proteome</keyword>
<evidence type="ECO:0000313" key="4">
    <source>
        <dbReference type="Proteomes" id="UP000006671"/>
    </source>
</evidence>
<dbReference type="STRING" id="5762.D2VBN3"/>
<evidence type="ECO:0000256" key="1">
    <source>
        <dbReference type="SAM" id="Phobius"/>
    </source>
</evidence>
<keyword evidence="1" id="KW-1133">Transmembrane helix</keyword>
<dbReference type="Proteomes" id="UP000006671">
    <property type="component" value="Unassembled WGS sequence"/>
</dbReference>
<dbReference type="GO" id="GO:0006629">
    <property type="term" value="P:lipid metabolic process"/>
    <property type="evidence" value="ECO:0007669"/>
    <property type="project" value="InterPro"/>
</dbReference>
<evidence type="ECO:0000259" key="2">
    <source>
        <dbReference type="Pfam" id="PF00487"/>
    </source>
</evidence>
<accession>D2VBN3</accession>
<sequence>MTSMLHLISDLVQLIAYTVAYYYFSNLLESPIYYLLQGVLFCGYVFIEGFTFTGLWVLQHECGHYAFADSPLVCDIVGYIVGSALLVPYFAWQKSHAIHHANTNHMTRDQTWVPQNVQPIPSNNPAQKSQVDKQVEMKPKSESSLSAITDMIVMATIGWPLHLVLNVSGPYPIKFTSHFLPSSPIFNSRETLKIYLSNFGVIAMLFILYQLFQIYGWQVMVTVYVLPLSINFFLLTSITFLQHVHDDVPHLDEGEWNWLKGALCTIDRSMGSFLDSKLHHITDTHVCHHVFSKIPFYHAEEATKAIKGKLGNYYRDETDKSFFGALFENLKNCVALKRNEKFRGILWWDH</sequence>
<feature type="domain" description="Fatty acid desaturase" evidence="2">
    <location>
        <begin position="40"/>
        <end position="314"/>
    </location>
</feature>
<dbReference type="OMA" id="IGQHIFH"/>
<feature type="transmembrane region" description="Helical" evidence="1">
    <location>
        <begin position="36"/>
        <end position="58"/>
    </location>
</feature>
<dbReference type="RefSeq" id="XP_002678681.1">
    <property type="nucleotide sequence ID" value="XM_002678635.1"/>
</dbReference>
<dbReference type="GO" id="GO:0016491">
    <property type="term" value="F:oxidoreductase activity"/>
    <property type="evidence" value="ECO:0007669"/>
    <property type="project" value="InterPro"/>
</dbReference>
<dbReference type="OrthoDB" id="1461976at2759"/>
<gene>
    <name evidence="3" type="ORF">NAEGRDRAFT_38805</name>
</gene>
<dbReference type="PANTHER" id="PTHR32100">
    <property type="entry name" value="OMEGA-6 FATTY ACID DESATURASE, CHLOROPLASTIC"/>
    <property type="match status" value="1"/>
</dbReference>